<feature type="signal peptide" evidence="2">
    <location>
        <begin position="1"/>
        <end position="19"/>
    </location>
</feature>
<feature type="chain" id="PRO_5040501962" description="Cell wall protein" evidence="2">
    <location>
        <begin position="20"/>
        <end position="359"/>
    </location>
</feature>
<keyword evidence="2" id="KW-0732">Signal</keyword>
<accession>A0A9P5ESR9</accession>
<dbReference type="InterPro" id="IPR021054">
    <property type="entry name" value="Cell_wall_mannoprotein_1"/>
</dbReference>
<evidence type="ECO:0000313" key="4">
    <source>
        <dbReference type="Proteomes" id="UP000711996"/>
    </source>
</evidence>
<name>A0A9P5ESR9_COLSI</name>
<keyword evidence="4" id="KW-1185">Reference proteome</keyword>
<dbReference type="OrthoDB" id="4850711at2759"/>
<feature type="compositionally biased region" description="Pro residues" evidence="1">
    <location>
        <begin position="294"/>
        <end position="318"/>
    </location>
</feature>
<dbReference type="AlphaFoldDB" id="A0A9P5ESR9"/>
<dbReference type="GO" id="GO:0005576">
    <property type="term" value="C:extracellular region"/>
    <property type="evidence" value="ECO:0007669"/>
    <property type="project" value="TreeGrafter"/>
</dbReference>
<dbReference type="PANTHER" id="PTHR38123">
    <property type="entry name" value="CELL WALL SERINE-THREONINE-RICH GALACTOMANNOPROTEIN MP1 (AFU_ORTHOLOGUE AFUA_4G03240)"/>
    <property type="match status" value="1"/>
</dbReference>
<dbReference type="Gene3D" id="1.20.1280.140">
    <property type="match status" value="1"/>
</dbReference>
<evidence type="ECO:0000256" key="2">
    <source>
        <dbReference type="SAM" id="SignalP"/>
    </source>
</evidence>
<comment type="caution">
    <text evidence="3">The sequence shown here is derived from an EMBL/GenBank/DDBJ whole genome shotgun (WGS) entry which is preliminary data.</text>
</comment>
<reference evidence="3" key="1">
    <citation type="submission" date="2019-06" db="EMBL/GenBank/DDBJ databases">
        <authorList>
            <person name="Gan P."/>
            <person name="Shirasu K."/>
        </authorList>
    </citation>
    <scope>NUCLEOTIDE SEQUENCE [LARGE SCALE GENOMIC DNA]</scope>
    <source>
        <strain evidence="3">CAD2</strain>
    </source>
</reference>
<proteinExistence type="predicted"/>
<evidence type="ECO:0000256" key="1">
    <source>
        <dbReference type="SAM" id="MobiDB-lite"/>
    </source>
</evidence>
<organism evidence="3 4">
    <name type="scientific">Colletotrichum siamense</name>
    <name type="common">Anthracnose fungus</name>
    <dbReference type="NCBI Taxonomy" id="690259"/>
    <lineage>
        <taxon>Eukaryota</taxon>
        <taxon>Fungi</taxon>
        <taxon>Dikarya</taxon>
        <taxon>Ascomycota</taxon>
        <taxon>Pezizomycotina</taxon>
        <taxon>Sordariomycetes</taxon>
        <taxon>Hypocreomycetidae</taxon>
        <taxon>Glomerellales</taxon>
        <taxon>Glomerellaceae</taxon>
        <taxon>Colletotrichum</taxon>
        <taxon>Colletotrichum gloeosporioides species complex</taxon>
    </lineage>
</organism>
<feature type="compositionally biased region" description="Pro residues" evidence="1">
    <location>
        <begin position="220"/>
        <end position="255"/>
    </location>
</feature>
<evidence type="ECO:0000313" key="3">
    <source>
        <dbReference type="EMBL" id="KAF4858733.1"/>
    </source>
</evidence>
<feature type="region of interest" description="Disordered" evidence="1">
    <location>
        <begin position="214"/>
        <end position="359"/>
    </location>
</feature>
<protein>
    <recommendedName>
        <fullName evidence="5">Cell wall protein</fullName>
    </recommendedName>
</protein>
<evidence type="ECO:0008006" key="5">
    <source>
        <dbReference type="Google" id="ProtNLM"/>
    </source>
</evidence>
<dbReference type="Proteomes" id="UP000711996">
    <property type="component" value="Unassembled WGS sequence"/>
</dbReference>
<dbReference type="Pfam" id="PF12296">
    <property type="entry name" value="HsbA"/>
    <property type="match status" value="1"/>
</dbReference>
<gene>
    <name evidence="3" type="ORF">CGCSCA2_v006921</name>
</gene>
<dbReference type="PANTHER" id="PTHR38123:SF6">
    <property type="entry name" value="CELL WALL SERINE-THREONINE-RICH GALACTOMANNOPROTEIN MP1 (AFU_ORTHOLOGUE AFUA_4G03240)"/>
    <property type="match status" value="1"/>
</dbReference>
<dbReference type="EMBL" id="QPMT01000019">
    <property type="protein sequence ID" value="KAF4858733.1"/>
    <property type="molecule type" value="Genomic_DNA"/>
</dbReference>
<sequence length="359" mass="35330">MFTLPLVIALLSQSAIIATAPVNSIKARDNLDDIEAALAPVSQSLAQVDAAVLALDGGPVTANNLLVFSQQAEATTNQATLQIQQSGSLGAIRAARLRRITDGLLDQTTTTVSDLVSRKPVLDNLGVSGVALDSLQRQKISTMALTAALEEKVPRVGQRIAEEDRAQLENVLDQGIAAYSQPAVQAVPVTVIPAAAPAPAPAPAPGIVVPAAPAAGAPPAAAPAPAAPAPPAAAPAPPPAAPPAAAPPAAAPAAPPAAAVPADPNAQPSAEQPAAGWPEAANPTQPEPAAGAPASPPPAAAPAPAPPAAAPAPAPAPAVPVAVVPAPNSPPPQVTPPAGRRDRRRKKKAGANILNSAQE</sequence>